<name>A0A3R7MFW8_PENVA</name>
<dbReference type="Proteomes" id="UP000283509">
    <property type="component" value="Unassembled WGS sequence"/>
</dbReference>
<accession>A0A3R7MFW8</accession>
<reference evidence="2 3" key="2">
    <citation type="submission" date="2019-01" db="EMBL/GenBank/DDBJ databases">
        <title>The decoding of complex shrimp genome reveals the adaptation for benthos swimmer, frequently molting mechanism and breeding impact on genome.</title>
        <authorList>
            <person name="Sun Y."/>
            <person name="Gao Y."/>
            <person name="Yu Y."/>
        </authorList>
    </citation>
    <scope>NUCLEOTIDE SEQUENCE [LARGE SCALE GENOMIC DNA]</scope>
    <source>
        <tissue evidence="2">Muscle</tissue>
    </source>
</reference>
<organism evidence="2 3">
    <name type="scientific">Penaeus vannamei</name>
    <name type="common">Whiteleg shrimp</name>
    <name type="synonym">Litopenaeus vannamei</name>
    <dbReference type="NCBI Taxonomy" id="6689"/>
    <lineage>
        <taxon>Eukaryota</taxon>
        <taxon>Metazoa</taxon>
        <taxon>Ecdysozoa</taxon>
        <taxon>Arthropoda</taxon>
        <taxon>Crustacea</taxon>
        <taxon>Multicrustacea</taxon>
        <taxon>Malacostraca</taxon>
        <taxon>Eumalacostraca</taxon>
        <taxon>Eucarida</taxon>
        <taxon>Decapoda</taxon>
        <taxon>Dendrobranchiata</taxon>
        <taxon>Penaeoidea</taxon>
        <taxon>Penaeidae</taxon>
        <taxon>Penaeus</taxon>
    </lineage>
</organism>
<feature type="compositionally biased region" description="Polar residues" evidence="1">
    <location>
        <begin position="181"/>
        <end position="194"/>
    </location>
</feature>
<dbReference type="EMBL" id="QCYY01001100">
    <property type="protein sequence ID" value="ROT80606.1"/>
    <property type="molecule type" value="Genomic_DNA"/>
</dbReference>
<feature type="compositionally biased region" description="Low complexity" evidence="1">
    <location>
        <begin position="286"/>
        <end position="297"/>
    </location>
</feature>
<gene>
    <name evidence="2" type="ORF">C7M84_000651</name>
</gene>
<comment type="caution">
    <text evidence="2">The sequence shown here is derived from an EMBL/GenBank/DDBJ whole genome shotgun (WGS) entry which is preliminary data.</text>
</comment>
<sequence length="318" mass="33591">MQIPGSSPPNQLDNSHEIRLLWLAFGEKKKTQVGRCKFRNLSSGIPFRSTWPPEALAMPRCTALALPVAGAALRLVILGRASTCSSSQGEAKDQLALVLRFGSEGEADLVLKKIGLDNAATGRRSAHAGGLERTPTPPAKPPRMHQRLRAQQSLPAPRPKALTRQQSLQEGARPDGDEPATATQTTFLSPSSAADANYPLRGTLSGSLHAQNCRSGIYDPVPEPKRVAESPGSASPEPQRGEGAVSPVPHLLVSTRSPQQEVATSEPVLSPVIRGEAQVPPFPLVASPRSPSSPAGRPEARPPPGEGAPEGKFDFKGV</sequence>
<feature type="compositionally biased region" description="Basic and acidic residues" evidence="1">
    <location>
        <begin position="309"/>
        <end position="318"/>
    </location>
</feature>
<protein>
    <submittedName>
        <fullName evidence="2">Uncharacterized protein</fullName>
    </submittedName>
</protein>
<keyword evidence="3" id="KW-1185">Reference proteome</keyword>
<dbReference type="AlphaFoldDB" id="A0A3R7MFW8"/>
<feature type="region of interest" description="Disordered" evidence="1">
    <location>
        <begin position="122"/>
        <end position="200"/>
    </location>
</feature>
<evidence type="ECO:0000313" key="2">
    <source>
        <dbReference type="EMBL" id="ROT80606.1"/>
    </source>
</evidence>
<proteinExistence type="predicted"/>
<evidence type="ECO:0000256" key="1">
    <source>
        <dbReference type="SAM" id="MobiDB-lite"/>
    </source>
</evidence>
<feature type="compositionally biased region" description="Polar residues" evidence="1">
    <location>
        <begin position="254"/>
        <end position="263"/>
    </location>
</feature>
<evidence type="ECO:0000313" key="3">
    <source>
        <dbReference type="Proteomes" id="UP000283509"/>
    </source>
</evidence>
<dbReference type="OrthoDB" id="6366652at2759"/>
<reference evidence="2 3" key="1">
    <citation type="submission" date="2018-04" db="EMBL/GenBank/DDBJ databases">
        <authorList>
            <person name="Zhang X."/>
            <person name="Yuan J."/>
            <person name="Li F."/>
            <person name="Xiang J."/>
        </authorList>
    </citation>
    <scope>NUCLEOTIDE SEQUENCE [LARGE SCALE GENOMIC DNA]</scope>
    <source>
        <tissue evidence="2">Muscle</tissue>
    </source>
</reference>
<feature type="region of interest" description="Disordered" evidence="1">
    <location>
        <begin position="215"/>
        <end position="318"/>
    </location>
</feature>